<proteinExistence type="predicted"/>
<dbReference type="OrthoDB" id="7827015at2"/>
<evidence type="ECO:0000313" key="2">
    <source>
        <dbReference type="Proteomes" id="UP000193870"/>
    </source>
</evidence>
<gene>
    <name evidence="1" type="ORF">PAM7066_02454</name>
</gene>
<keyword evidence="2" id="KW-1185">Reference proteome</keyword>
<dbReference type="RefSeq" id="WP_085854428.1">
    <property type="nucleotide sequence ID" value="NZ_FOPF01000006.1"/>
</dbReference>
<dbReference type="STRING" id="315423.SAMN04488020_106219"/>
<sequence length="253" mass="27897">MRLSVGRDARAHRRELRRWEALADRIDGMDAVALAATRQQAMDLRAALDRTLALAERRLSSAVGQGEPEGPRDSDWVWRPSLFRTRLPVPGHAGVTSDTPLGDAAKVFHDCTLSEISVSQRPGLGRAAAPFVLAVEVLDFEGSFLSLAVDLPPAATEGLTLSHIIQLSMTVEAERPIAIFARLNVKHGPNVEQMVRELDLPEAAAELEFDLAYSGIAEARAERAWIDIIFDDPRMNRVEFGDMVVSRRLRAEV</sequence>
<dbReference type="InterPro" id="IPR045514">
    <property type="entry name" value="DUF6478"/>
</dbReference>
<protein>
    <submittedName>
        <fullName evidence="1">Uncharacterized protein</fullName>
    </submittedName>
</protein>
<accession>A0A1Y5T2S7</accession>
<reference evidence="1 2" key="1">
    <citation type="submission" date="2017-03" db="EMBL/GenBank/DDBJ databases">
        <authorList>
            <person name="Afonso C.L."/>
            <person name="Miller P.J."/>
            <person name="Scott M.A."/>
            <person name="Spackman E."/>
            <person name="Goraichik I."/>
            <person name="Dimitrov K.M."/>
            <person name="Suarez D.L."/>
            <person name="Swayne D.E."/>
        </authorList>
    </citation>
    <scope>NUCLEOTIDE SEQUENCE [LARGE SCALE GENOMIC DNA]</scope>
    <source>
        <strain evidence="1 2">CECT 7066</strain>
    </source>
</reference>
<organism evidence="1 2">
    <name type="scientific">Palleronia marisminoris</name>
    <dbReference type="NCBI Taxonomy" id="315423"/>
    <lineage>
        <taxon>Bacteria</taxon>
        <taxon>Pseudomonadati</taxon>
        <taxon>Pseudomonadota</taxon>
        <taxon>Alphaproteobacteria</taxon>
        <taxon>Rhodobacterales</taxon>
        <taxon>Roseobacteraceae</taxon>
        <taxon>Palleronia</taxon>
    </lineage>
</organism>
<name>A0A1Y5T2S7_9RHOB</name>
<dbReference type="EMBL" id="FWFV01000006">
    <property type="protein sequence ID" value="SLN52507.1"/>
    <property type="molecule type" value="Genomic_DNA"/>
</dbReference>
<evidence type="ECO:0000313" key="1">
    <source>
        <dbReference type="EMBL" id="SLN52507.1"/>
    </source>
</evidence>
<dbReference type="Pfam" id="PF20086">
    <property type="entry name" value="DUF6478"/>
    <property type="match status" value="1"/>
</dbReference>
<dbReference type="AlphaFoldDB" id="A0A1Y5T2S7"/>
<dbReference type="Proteomes" id="UP000193870">
    <property type="component" value="Unassembled WGS sequence"/>
</dbReference>